<name>A0ABV6PS74_9BURK</name>
<dbReference type="SUPFAM" id="SSF52540">
    <property type="entry name" value="P-loop containing nucleoside triphosphate hydrolases"/>
    <property type="match status" value="1"/>
</dbReference>
<proteinExistence type="predicted"/>
<keyword evidence="1" id="KW-0175">Coiled coil</keyword>
<dbReference type="EMBL" id="JBHLTN010000018">
    <property type="protein sequence ID" value="MFC0592701.1"/>
    <property type="molecule type" value="Genomic_DNA"/>
</dbReference>
<protein>
    <submittedName>
        <fullName evidence="3">AAA family ATPase</fullName>
    </submittedName>
</protein>
<dbReference type="Gene3D" id="3.40.50.300">
    <property type="entry name" value="P-loop containing nucleotide triphosphate hydrolases"/>
    <property type="match status" value="1"/>
</dbReference>
<feature type="non-terminal residue" evidence="3">
    <location>
        <position position="292"/>
    </location>
</feature>
<reference evidence="3 4" key="1">
    <citation type="submission" date="2024-09" db="EMBL/GenBank/DDBJ databases">
        <authorList>
            <person name="Sun Q."/>
            <person name="Mori K."/>
        </authorList>
    </citation>
    <scope>NUCLEOTIDE SEQUENCE [LARGE SCALE GENOMIC DNA]</scope>
    <source>
        <strain evidence="3 4">NCAIM B.02336</strain>
    </source>
</reference>
<organism evidence="3 4">
    <name type="scientific">Ottowia pentelensis</name>
    <dbReference type="NCBI Taxonomy" id="511108"/>
    <lineage>
        <taxon>Bacteria</taxon>
        <taxon>Pseudomonadati</taxon>
        <taxon>Pseudomonadota</taxon>
        <taxon>Betaproteobacteria</taxon>
        <taxon>Burkholderiales</taxon>
        <taxon>Comamonadaceae</taxon>
        <taxon>Ottowia</taxon>
    </lineage>
</organism>
<evidence type="ECO:0000313" key="4">
    <source>
        <dbReference type="Proteomes" id="UP001589834"/>
    </source>
</evidence>
<feature type="coiled-coil region" evidence="1">
    <location>
        <begin position="192"/>
        <end position="224"/>
    </location>
</feature>
<dbReference type="InterPro" id="IPR041685">
    <property type="entry name" value="AAA_GajA/Old/RecF-like"/>
</dbReference>
<gene>
    <name evidence="3" type="ORF">ACFFGG_09040</name>
</gene>
<feature type="domain" description="Endonuclease GajA/Old nuclease/RecF-like AAA" evidence="2">
    <location>
        <begin position="1"/>
        <end position="84"/>
    </location>
</feature>
<sequence>MKLASLSVRSYRTIDSIDLEFLGSYAALCGPNDSGKTNVIRAIRAMMREEDEGVYFPGDDESVTVKNDFPKWLDTPPEQQTISISLRLQIDAQRDAGIYQFILRQLQIGEHPSGLEIAMSATYSGEGATPKVNVECDGKTFEGLEAQEVFKKLRTSKSMLFHNSPQSELARLRFREGFGTLREVSGNSAEALAKLKKDMDRGLQKIAKNQQQELEALLGRLETKYRIGLSVAAFDLGWLPLNLTLGDSKHNVPLDNWGSGTCRIPDDYIDENRYPLFMARAVLRELIESLQA</sequence>
<dbReference type="Proteomes" id="UP001589834">
    <property type="component" value="Unassembled WGS sequence"/>
</dbReference>
<keyword evidence="4" id="KW-1185">Reference proteome</keyword>
<accession>A0ABV6PS74</accession>
<evidence type="ECO:0000313" key="3">
    <source>
        <dbReference type="EMBL" id="MFC0592701.1"/>
    </source>
</evidence>
<dbReference type="InterPro" id="IPR027417">
    <property type="entry name" value="P-loop_NTPase"/>
</dbReference>
<evidence type="ECO:0000259" key="2">
    <source>
        <dbReference type="Pfam" id="PF13175"/>
    </source>
</evidence>
<comment type="caution">
    <text evidence="3">The sequence shown here is derived from an EMBL/GenBank/DDBJ whole genome shotgun (WGS) entry which is preliminary data.</text>
</comment>
<evidence type="ECO:0000256" key="1">
    <source>
        <dbReference type="SAM" id="Coils"/>
    </source>
</evidence>
<dbReference type="Pfam" id="PF13175">
    <property type="entry name" value="AAA_15"/>
    <property type="match status" value="1"/>
</dbReference>
<dbReference type="RefSeq" id="WP_377482380.1">
    <property type="nucleotide sequence ID" value="NZ_JBHLTN010000018.1"/>
</dbReference>